<feature type="domain" description="Methyltransferase type 11" evidence="1">
    <location>
        <begin position="89"/>
        <end position="142"/>
    </location>
</feature>
<dbReference type="KEGG" id="tsq:D3A95_03555"/>
<dbReference type="EMBL" id="CP032152">
    <property type="protein sequence ID" value="AXY67538.1"/>
    <property type="molecule type" value="Genomic_DNA"/>
</dbReference>
<dbReference type="AlphaFoldDB" id="A0A3B7MD13"/>
<evidence type="ECO:0000313" key="2">
    <source>
        <dbReference type="EMBL" id="AXY67538.1"/>
    </source>
</evidence>
<keyword evidence="3" id="KW-1185">Reference proteome</keyword>
<dbReference type="RefSeq" id="WP_181496277.1">
    <property type="nucleotide sequence ID" value="NZ_CP032152.1"/>
</dbReference>
<reference evidence="3" key="1">
    <citation type="submission" date="2018-09" db="EMBL/GenBank/DDBJ databases">
        <title>Complete genome sequence of thermophilic cyanobacteria strain Thermosynechococcus elongatus PKUAC-SCTE542.</title>
        <authorList>
            <person name="Liang Y."/>
            <person name="Tang J."/>
            <person name="Daroch M."/>
        </authorList>
    </citation>
    <scope>NUCLEOTIDE SEQUENCE [LARGE SCALE GENOMIC DNA]</scope>
    <source>
        <strain evidence="3">E542</strain>
    </source>
</reference>
<dbReference type="Proteomes" id="UP000261812">
    <property type="component" value="Chromosome"/>
</dbReference>
<gene>
    <name evidence="2" type="ORF">D3A95_03555</name>
</gene>
<dbReference type="InterPro" id="IPR029063">
    <property type="entry name" value="SAM-dependent_MTases_sf"/>
</dbReference>
<dbReference type="Pfam" id="PF08241">
    <property type="entry name" value="Methyltransf_11"/>
    <property type="match status" value="1"/>
</dbReference>
<evidence type="ECO:0000313" key="3">
    <source>
        <dbReference type="Proteomes" id="UP000261812"/>
    </source>
</evidence>
<sequence>MILNPQQRTKLDSRSDDLFYAAPRFVTHVDDFFLARLTDLYRQYLQPQMRVLDLMSSWVSHLPPELSFQEVVGHGMNAVELARNPRLDHYFVQNLNEDLALPLEDASFDAVLMAVSVQYLQYPEATFTEIARILKPQGVVIVSFSNRMFFEKAIQAWRDATEGDRVQLVHTYINSIPSLKVIETHLPRPWSWLAFTDPFYAVVGQKQLA</sequence>
<dbReference type="GO" id="GO:0008757">
    <property type="term" value="F:S-adenosylmethionine-dependent methyltransferase activity"/>
    <property type="evidence" value="ECO:0007669"/>
    <property type="project" value="InterPro"/>
</dbReference>
<dbReference type="GO" id="GO:0032259">
    <property type="term" value="P:methylation"/>
    <property type="evidence" value="ECO:0007669"/>
    <property type="project" value="UniProtKB-KW"/>
</dbReference>
<evidence type="ECO:0000259" key="1">
    <source>
        <dbReference type="Pfam" id="PF08241"/>
    </source>
</evidence>
<accession>A0A3B7MD13</accession>
<keyword evidence="2" id="KW-0489">Methyltransferase</keyword>
<dbReference type="CDD" id="cd02440">
    <property type="entry name" value="AdoMet_MTases"/>
    <property type="match status" value="1"/>
</dbReference>
<dbReference type="Gene3D" id="3.40.50.150">
    <property type="entry name" value="Vaccinia Virus protein VP39"/>
    <property type="match status" value="1"/>
</dbReference>
<dbReference type="PANTHER" id="PTHR43036:SF2">
    <property type="entry name" value="OS04G0481300 PROTEIN"/>
    <property type="match status" value="1"/>
</dbReference>
<dbReference type="PANTHER" id="PTHR43036">
    <property type="entry name" value="OSJNBB0011N17.9 PROTEIN"/>
    <property type="match status" value="1"/>
</dbReference>
<organism evidence="2 3">
    <name type="scientific">Thermosynechococcus sichuanensis E542</name>
    <dbReference type="NCBI Taxonomy" id="2016101"/>
    <lineage>
        <taxon>Bacteria</taxon>
        <taxon>Bacillati</taxon>
        <taxon>Cyanobacteriota</taxon>
        <taxon>Cyanophyceae</taxon>
        <taxon>Acaryochloridales</taxon>
        <taxon>Thermosynechococcaceae</taxon>
        <taxon>Thermosynechococcus</taxon>
        <taxon>Thermosynechococcus sichuanensis</taxon>
    </lineage>
</organism>
<keyword evidence="2" id="KW-0808">Transferase</keyword>
<name>A0A3B7MD13_9CYAN</name>
<dbReference type="InterPro" id="IPR013216">
    <property type="entry name" value="Methyltransf_11"/>
</dbReference>
<protein>
    <submittedName>
        <fullName evidence="2">Class I SAM-dependent methyltransferase</fullName>
    </submittedName>
</protein>
<proteinExistence type="predicted"/>
<dbReference type="SUPFAM" id="SSF53335">
    <property type="entry name" value="S-adenosyl-L-methionine-dependent methyltransferases"/>
    <property type="match status" value="1"/>
</dbReference>